<proteinExistence type="predicted"/>
<accession>A0ABV9Y3V6</accession>
<evidence type="ECO:0000256" key="1">
    <source>
        <dbReference type="SAM" id="SignalP"/>
    </source>
</evidence>
<protein>
    <submittedName>
        <fullName evidence="3">RICIN domain-containing protein</fullName>
    </submittedName>
</protein>
<feature type="signal peptide" evidence="1">
    <location>
        <begin position="1"/>
        <end position="23"/>
    </location>
</feature>
<gene>
    <name evidence="3" type="ORF">ACFPFM_24980</name>
</gene>
<comment type="caution">
    <text evidence="3">The sequence shown here is derived from an EMBL/GenBank/DDBJ whole genome shotgun (WGS) entry which is preliminary data.</text>
</comment>
<evidence type="ECO:0000259" key="2">
    <source>
        <dbReference type="Pfam" id="PF00652"/>
    </source>
</evidence>
<evidence type="ECO:0000313" key="3">
    <source>
        <dbReference type="EMBL" id="MFC5056989.1"/>
    </source>
</evidence>
<keyword evidence="1" id="KW-0732">Signal</keyword>
<dbReference type="CDD" id="cd00161">
    <property type="entry name" value="beta-trefoil_Ricin-like"/>
    <property type="match status" value="1"/>
</dbReference>
<reference evidence="4" key="1">
    <citation type="journal article" date="2019" name="Int. J. Syst. Evol. Microbiol.">
        <title>The Global Catalogue of Microorganisms (GCM) 10K type strain sequencing project: providing services to taxonomists for standard genome sequencing and annotation.</title>
        <authorList>
            <consortium name="The Broad Institute Genomics Platform"/>
            <consortium name="The Broad Institute Genome Sequencing Center for Infectious Disease"/>
            <person name="Wu L."/>
            <person name="Ma J."/>
        </authorList>
    </citation>
    <scope>NUCLEOTIDE SEQUENCE [LARGE SCALE GENOMIC DNA]</scope>
    <source>
        <strain evidence="4">KCTC 12848</strain>
    </source>
</reference>
<feature type="chain" id="PRO_5045259735" evidence="1">
    <location>
        <begin position="24"/>
        <end position="146"/>
    </location>
</feature>
<sequence>MGKTIAGLLALGLAPALAPGATAEEASALLPPRPAVGGGDAQRSDAVRTRIRSLHGDRGQCLDADSRNGGNGTRVQVWRCNGTSQQVWIAEGWQLKNERFPGMCLDADLNGGGANGTRLQLWRCNGEPSSTGRCGRTTRPSTTCGS</sequence>
<evidence type="ECO:0000313" key="4">
    <source>
        <dbReference type="Proteomes" id="UP001595833"/>
    </source>
</evidence>
<keyword evidence="4" id="KW-1185">Reference proteome</keyword>
<name>A0ABV9Y3V6_9PSEU</name>
<dbReference type="InterPro" id="IPR000772">
    <property type="entry name" value="Ricin_B_lectin"/>
</dbReference>
<dbReference type="PROSITE" id="PS50231">
    <property type="entry name" value="RICIN_B_LECTIN"/>
    <property type="match status" value="1"/>
</dbReference>
<dbReference type="Proteomes" id="UP001595833">
    <property type="component" value="Unassembled WGS sequence"/>
</dbReference>
<dbReference type="SUPFAM" id="SSF50370">
    <property type="entry name" value="Ricin B-like lectins"/>
    <property type="match status" value="1"/>
</dbReference>
<feature type="domain" description="Ricin B lectin" evidence="2">
    <location>
        <begin position="50"/>
        <end position="128"/>
    </location>
</feature>
<dbReference type="EMBL" id="JBHSJB010000025">
    <property type="protein sequence ID" value="MFC5056989.1"/>
    <property type="molecule type" value="Genomic_DNA"/>
</dbReference>
<dbReference type="Gene3D" id="2.80.10.50">
    <property type="match status" value="1"/>
</dbReference>
<dbReference type="Pfam" id="PF00652">
    <property type="entry name" value="Ricin_B_lectin"/>
    <property type="match status" value="1"/>
</dbReference>
<dbReference type="InterPro" id="IPR035992">
    <property type="entry name" value="Ricin_B-like_lectins"/>
</dbReference>
<dbReference type="RefSeq" id="WP_344039112.1">
    <property type="nucleotide sequence ID" value="NZ_BAAAKE010000014.1"/>
</dbReference>
<organism evidence="3 4">
    <name type="scientific">Saccharothrix xinjiangensis</name>
    <dbReference type="NCBI Taxonomy" id="204798"/>
    <lineage>
        <taxon>Bacteria</taxon>
        <taxon>Bacillati</taxon>
        <taxon>Actinomycetota</taxon>
        <taxon>Actinomycetes</taxon>
        <taxon>Pseudonocardiales</taxon>
        <taxon>Pseudonocardiaceae</taxon>
        <taxon>Saccharothrix</taxon>
    </lineage>
</organism>